<gene>
    <name evidence="1" type="ORF">EVAR_63359_1</name>
</gene>
<name>A0A4C2ADV2_EUMVA</name>
<keyword evidence="2" id="KW-1185">Reference proteome</keyword>
<protein>
    <submittedName>
        <fullName evidence="1">Uncharacterized protein</fullName>
    </submittedName>
</protein>
<sequence>MARRRPPARALCARLRQTLAPDSDIHNARNCNNLAELRKEKEGRGDAPKVLYLWRDGEGICMGNRRAAATCACRDTRERAPARLRGDVRAKFYAFATIDVTD</sequence>
<evidence type="ECO:0000313" key="1">
    <source>
        <dbReference type="EMBL" id="GBP97374.1"/>
    </source>
</evidence>
<comment type="caution">
    <text evidence="1">The sequence shown here is derived from an EMBL/GenBank/DDBJ whole genome shotgun (WGS) entry which is preliminary data.</text>
</comment>
<dbReference type="Proteomes" id="UP000299102">
    <property type="component" value="Unassembled WGS sequence"/>
</dbReference>
<organism evidence="1 2">
    <name type="scientific">Eumeta variegata</name>
    <name type="common">Bagworm moth</name>
    <name type="synonym">Eumeta japonica</name>
    <dbReference type="NCBI Taxonomy" id="151549"/>
    <lineage>
        <taxon>Eukaryota</taxon>
        <taxon>Metazoa</taxon>
        <taxon>Ecdysozoa</taxon>
        <taxon>Arthropoda</taxon>
        <taxon>Hexapoda</taxon>
        <taxon>Insecta</taxon>
        <taxon>Pterygota</taxon>
        <taxon>Neoptera</taxon>
        <taxon>Endopterygota</taxon>
        <taxon>Lepidoptera</taxon>
        <taxon>Glossata</taxon>
        <taxon>Ditrysia</taxon>
        <taxon>Tineoidea</taxon>
        <taxon>Psychidae</taxon>
        <taxon>Oiketicinae</taxon>
        <taxon>Eumeta</taxon>
    </lineage>
</organism>
<dbReference type="EMBL" id="BGZK01002921">
    <property type="protein sequence ID" value="GBP97374.1"/>
    <property type="molecule type" value="Genomic_DNA"/>
</dbReference>
<evidence type="ECO:0000313" key="2">
    <source>
        <dbReference type="Proteomes" id="UP000299102"/>
    </source>
</evidence>
<accession>A0A4C2ADV2</accession>
<proteinExistence type="predicted"/>
<dbReference type="AlphaFoldDB" id="A0A4C2ADV2"/>
<reference evidence="1 2" key="1">
    <citation type="journal article" date="2019" name="Commun. Biol.">
        <title>The bagworm genome reveals a unique fibroin gene that provides high tensile strength.</title>
        <authorList>
            <person name="Kono N."/>
            <person name="Nakamura H."/>
            <person name="Ohtoshi R."/>
            <person name="Tomita M."/>
            <person name="Numata K."/>
            <person name="Arakawa K."/>
        </authorList>
    </citation>
    <scope>NUCLEOTIDE SEQUENCE [LARGE SCALE GENOMIC DNA]</scope>
</reference>